<evidence type="ECO:0000259" key="18">
    <source>
        <dbReference type="PROSITE" id="PS50173"/>
    </source>
</evidence>
<dbReference type="GO" id="GO:0017125">
    <property type="term" value="F:deoxycytidyl transferase activity"/>
    <property type="evidence" value="ECO:0007669"/>
    <property type="project" value="TreeGrafter"/>
</dbReference>
<evidence type="ECO:0000256" key="1">
    <source>
        <dbReference type="ARBA" id="ARBA00001946"/>
    </source>
</evidence>
<dbReference type="InterPro" id="IPR031991">
    <property type="entry name" value="Rev1_C"/>
</dbReference>
<keyword evidence="11" id="KW-0238">DNA-binding</keyword>
<dbReference type="PANTHER" id="PTHR45990">
    <property type="entry name" value="DNA REPAIR PROTEIN REV1"/>
    <property type="match status" value="1"/>
</dbReference>
<evidence type="ECO:0000256" key="13">
    <source>
        <dbReference type="ARBA" id="ARBA00023242"/>
    </source>
</evidence>
<dbReference type="Gene3D" id="6.10.250.1630">
    <property type="match status" value="1"/>
</dbReference>
<comment type="cofactor">
    <cofactor evidence="1">
        <name>Mg(2+)</name>
        <dbReference type="ChEBI" id="CHEBI:18420"/>
    </cofactor>
</comment>
<dbReference type="CDD" id="cd19318">
    <property type="entry name" value="Rev1_UBM2"/>
    <property type="match status" value="1"/>
</dbReference>
<organism evidence="19 20">
    <name type="scientific">Grifola frondosa</name>
    <name type="common">Maitake</name>
    <name type="synonym">Polyporus frondosus</name>
    <dbReference type="NCBI Taxonomy" id="5627"/>
    <lineage>
        <taxon>Eukaryota</taxon>
        <taxon>Fungi</taxon>
        <taxon>Dikarya</taxon>
        <taxon>Basidiomycota</taxon>
        <taxon>Agaricomycotina</taxon>
        <taxon>Agaricomycetes</taxon>
        <taxon>Polyporales</taxon>
        <taxon>Grifolaceae</taxon>
        <taxon>Grifola</taxon>
    </lineage>
</organism>
<evidence type="ECO:0000256" key="9">
    <source>
        <dbReference type="ARBA" id="ARBA00022763"/>
    </source>
</evidence>
<dbReference type="GO" id="GO:0046872">
    <property type="term" value="F:metal ion binding"/>
    <property type="evidence" value="ECO:0007669"/>
    <property type="project" value="UniProtKB-KW"/>
</dbReference>
<dbReference type="InterPro" id="IPR036775">
    <property type="entry name" value="DNA_pol_Y-fam_lit_finger_sf"/>
</dbReference>
<dbReference type="GO" id="GO:0005634">
    <property type="term" value="C:nucleus"/>
    <property type="evidence" value="ECO:0007669"/>
    <property type="project" value="UniProtKB-SubCell"/>
</dbReference>
<feature type="compositionally biased region" description="Low complexity" evidence="16">
    <location>
        <begin position="933"/>
        <end position="943"/>
    </location>
</feature>
<dbReference type="InterPro" id="IPR053848">
    <property type="entry name" value="IMS_HHH_1"/>
</dbReference>
<dbReference type="STRING" id="5627.A0A1C7MKK6"/>
<feature type="region of interest" description="Disordered" evidence="16">
    <location>
        <begin position="919"/>
        <end position="947"/>
    </location>
</feature>
<keyword evidence="9" id="KW-0227">DNA damage</keyword>
<dbReference type="Pfam" id="PF11799">
    <property type="entry name" value="IMS_C"/>
    <property type="match status" value="1"/>
</dbReference>
<evidence type="ECO:0000256" key="12">
    <source>
        <dbReference type="ARBA" id="ARBA00023204"/>
    </source>
</evidence>
<protein>
    <recommendedName>
        <fullName evidence="4">DNA repair protein REV1</fullName>
    </recommendedName>
    <alternativeName>
        <fullName evidence="15">Reversionless protein 1</fullName>
    </alternativeName>
</protein>
<dbReference type="Gene3D" id="3.30.1490.100">
    <property type="entry name" value="DNA polymerase, Y-family, little finger domain"/>
    <property type="match status" value="1"/>
</dbReference>
<dbReference type="AlphaFoldDB" id="A0A1C7MKK6"/>
<dbReference type="Pfam" id="PF21999">
    <property type="entry name" value="IMS_HHH_1"/>
    <property type="match status" value="1"/>
</dbReference>
<feature type="region of interest" description="Disordered" evidence="16">
    <location>
        <begin position="36"/>
        <end position="72"/>
    </location>
</feature>
<dbReference type="EMBL" id="LUGG01000004">
    <property type="protein sequence ID" value="OBZ75554.1"/>
    <property type="molecule type" value="Genomic_DNA"/>
</dbReference>
<dbReference type="Gene3D" id="3.40.50.10190">
    <property type="entry name" value="BRCT domain"/>
    <property type="match status" value="1"/>
</dbReference>
<dbReference type="Pfam" id="PF16727">
    <property type="entry name" value="REV1_C"/>
    <property type="match status" value="1"/>
</dbReference>
<dbReference type="FunFam" id="3.30.1490.100:FF:000001">
    <property type="entry name" value="DNA repair protein REV1"/>
    <property type="match status" value="1"/>
</dbReference>
<dbReference type="PANTHER" id="PTHR45990:SF1">
    <property type="entry name" value="DNA REPAIR PROTEIN REV1"/>
    <property type="match status" value="1"/>
</dbReference>
<evidence type="ECO:0000256" key="8">
    <source>
        <dbReference type="ARBA" id="ARBA00022723"/>
    </source>
</evidence>
<dbReference type="InterPro" id="IPR001126">
    <property type="entry name" value="UmuC"/>
</dbReference>
<gene>
    <name evidence="19" type="primary">rev1</name>
    <name evidence="19" type="ORF">A0H81_04914</name>
</gene>
<keyword evidence="13" id="KW-0539">Nucleus</keyword>
<evidence type="ECO:0000256" key="10">
    <source>
        <dbReference type="ARBA" id="ARBA00022842"/>
    </source>
</evidence>
<evidence type="ECO:0000259" key="17">
    <source>
        <dbReference type="PROSITE" id="PS50172"/>
    </source>
</evidence>
<dbReference type="PROSITE" id="PS50173">
    <property type="entry name" value="UMUC"/>
    <property type="match status" value="1"/>
</dbReference>
<dbReference type="InterPro" id="IPR043502">
    <property type="entry name" value="DNA/RNA_pol_sf"/>
</dbReference>
<dbReference type="OrthoDB" id="427711at2759"/>
<dbReference type="GO" id="GO:0003887">
    <property type="term" value="F:DNA-directed DNA polymerase activity"/>
    <property type="evidence" value="ECO:0007669"/>
    <property type="project" value="InterPro"/>
</dbReference>
<dbReference type="GO" id="GO:0070987">
    <property type="term" value="P:error-free translesion synthesis"/>
    <property type="evidence" value="ECO:0007669"/>
    <property type="project" value="UniProtKB-ARBA"/>
</dbReference>
<feature type="domain" description="UmuC" evidence="18">
    <location>
        <begin position="444"/>
        <end position="646"/>
    </location>
</feature>
<dbReference type="InterPro" id="IPR038401">
    <property type="entry name" value="Rev1_C_sf"/>
</dbReference>
<evidence type="ECO:0000256" key="14">
    <source>
        <dbReference type="ARBA" id="ARBA00058985"/>
    </source>
</evidence>
<keyword evidence="20" id="KW-1185">Reference proteome</keyword>
<dbReference type="InterPro" id="IPR036420">
    <property type="entry name" value="BRCT_dom_sf"/>
</dbReference>
<dbReference type="InterPro" id="IPR001357">
    <property type="entry name" value="BRCT_dom"/>
</dbReference>
<accession>A0A1C7MKK6</accession>
<dbReference type="OMA" id="IKNGMWM"/>
<dbReference type="Pfam" id="PF16589">
    <property type="entry name" value="BRCT_2"/>
    <property type="match status" value="1"/>
</dbReference>
<evidence type="ECO:0000256" key="4">
    <source>
        <dbReference type="ARBA" id="ARBA00020399"/>
    </source>
</evidence>
<dbReference type="Pfam" id="PF00817">
    <property type="entry name" value="IMS"/>
    <property type="match status" value="1"/>
</dbReference>
<evidence type="ECO:0000256" key="5">
    <source>
        <dbReference type="ARBA" id="ARBA00022634"/>
    </source>
</evidence>
<dbReference type="CDD" id="cd17719">
    <property type="entry name" value="BRCT_Rev1"/>
    <property type="match status" value="1"/>
</dbReference>
<dbReference type="Gene3D" id="1.20.58.1280">
    <property type="entry name" value="DNA repair protein Rev1, C-terminal domain"/>
    <property type="match status" value="1"/>
</dbReference>
<dbReference type="SUPFAM" id="SSF100879">
    <property type="entry name" value="Lesion bypass DNA polymerase (Y-family), little finger domain"/>
    <property type="match status" value="1"/>
</dbReference>
<evidence type="ECO:0000256" key="2">
    <source>
        <dbReference type="ARBA" id="ARBA00004123"/>
    </source>
</evidence>
<dbReference type="InterPro" id="IPR047346">
    <property type="entry name" value="Rev1_UBM1/2"/>
</dbReference>
<evidence type="ECO:0000313" key="20">
    <source>
        <dbReference type="Proteomes" id="UP000092993"/>
    </source>
</evidence>
<comment type="subcellular location">
    <subcellularLocation>
        <location evidence="2">Nucleus</location>
    </subcellularLocation>
</comment>
<dbReference type="Gene3D" id="3.30.70.270">
    <property type="match status" value="1"/>
</dbReference>
<dbReference type="SUPFAM" id="SSF56672">
    <property type="entry name" value="DNA/RNA polymerases"/>
    <property type="match status" value="1"/>
</dbReference>
<dbReference type="GO" id="GO:0042276">
    <property type="term" value="P:error-prone translesion synthesis"/>
    <property type="evidence" value="ECO:0007669"/>
    <property type="project" value="TreeGrafter"/>
</dbReference>
<keyword evidence="7" id="KW-0548">Nucleotidyltransferase</keyword>
<evidence type="ECO:0000256" key="16">
    <source>
        <dbReference type="SAM" id="MobiDB-lite"/>
    </source>
</evidence>
<comment type="caution">
    <text evidence="19">The sequence shown here is derived from an EMBL/GenBank/DDBJ whole genome shotgun (WGS) entry which is preliminary data.</text>
</comment>
<dbReference type="Gene3D" id="6.10.250.1490">
    <property type="match status" value="1"/>
</dbReference>
<dbReference type="GO" id="GO:0003684">
    <property type="term" value="F:damaged DNA binding"/>
    <property type="evidence" value="ECO:0007669"/>
    <property type="project" value="InterPro"/>
</dbReference>
<dbReference type="GO" id="GO:0006281">
    <property type="term" value="P:DNA repair"/>
    <property type="evidence" value="ECO:0007669"/>
    <property type="project" value="UniProtKB-KW"/>
</dbReference>
<keyword evidence="10" id="KW-0460">Magnesium</keyword>
<keyword evidence="6" id="KW-0808">Transferase</keyword>
<dbReference type="Pfam" id="PF14377">
    <property type="entry name" value="UBM"/>
    <property type="match status" value="2"/>
</dbReference>
<proteinExistence type="inferred from homology"/>
<evidence type="ECO:0000256" key="11">
    <source>
        <dbReference type="ARBA" id="ARBA00023125"/>
    </source>
</evidence>
<reference evidence="19 20" key="1">
    <citation type="submission" date="2016-03" db="EMBL/GenBank/DDBJ databases">
        <title>Whole genome sequencing of Grifola frondosa 9006-11.</title>
        <authorList>
            <person name="Min B."/>
            <person name="Park H."/>
            <person name="Kim J.-G."/>
            <person name="Cho H."/>
            <person name="Oh Y.-L."/>
            <person name="Kong W.-S."/>
            <person name="Choi I.-G."/>
        </authorList>
    </citation>
    <scope>NUCLEOTIDE SEQUENCE [LARGE SCALE GENOMIC DNA]</scope>
    <source>
        <strain evidence="19 20">9006-11</strain>
    </source>
</reference>
<dbReference type="Gene3D" id="3.40.1170.60">
    <property type="match status" value="1"/>
</dbReference>
<name>A0A1C7MKK6_GRIFR</name>
<evidence type="ECO:0000256" key="3">
    <source>
        <dbReference type="ARBA" id="ARBA00010945"/>
    </source>
</evidence>
<dbReference type="SMART" id="SM00292">
    <property type="entry name" value="BRCT"/>
    <property type="match status" value="1"/>
</dbReference>
<evidence type="ECO:0000256" key="7">
    <source>
        <dbReference type="ARBA" id="ARBA00022695"/>
    </source>
</evidence>
<evidence type="ECO:0000313" key="19">
    <source>
        <dbReference type="EMBL" id="OBZ75554.1"/>
    </source>
</evidence>
<dbReference type="SUPFAM" id="SSF52113">
    <property type="entry name" value="BRCT domain"/>
    <property type="match status" value="1"/>
</dbReference>
<dbReference type="Proteomes" id="UP000092993">
    <property type="component" value="Unassembled WGS sequence"/>
</dbReference>
<keyword evidence="5" id="KW-0237">DNA synthesis</keyword>
<feature type="domain" description="BRCT" evidence="17">
    <location>
        <begin position="132"/>
        <end position="220"/>
    </location>
</feature>
<evidence type="ECO:0000256" key="15">
    <source>
        <dbReference type="ARBA" id="ARBA00081902"/>
    </source>
</evidence>
<sequence length="1198" mass="132191">MAPLLSSGSLSSDYFDDDPDFIQALNHVVLPGDIEASPVRHNPIDEDIELQPPPSTQPGLKRPRSLPTEEDGSKFHSVLASVDANDGDSSYMSSYTYGASHFGDYGEYMSRKRAKLQLQNAEMDVKDGGSEARGRIFHGLQIYINGWTEPSVQDLRQLIIQHGGIFHAYLDKKSLVTHIITCSLTPAKIREFKHMKVVKPDWLTESVKAGTLLPWHDFIFRPGERVEESQGRNVAQKLLSDGFISQGNRRTEKKVSDEQPEDITLTIEHPNEPVAGPPCHSSSVSDQVHTDYAHPSIIHHRPASPEDAARIPDYAAHTSNPHAERAMADPAWRAAHTSVAPDFIEDYYKNSRLHHLSTWKSELKNLVAEAQERAENGSASAWSRSTEGTKTAVEKVMEENSGGAGLVGGSAEDDVSMRGAELVKKPPVKGKGKERAADAEERVIMHCDFDSFFVSAGLVNRPHLRGKPVVVCHSQGNTGGGSSTSEIASASYEARKFGIKGGMSLQQARKLCPTVLTIPYEFQRYKQFSLQFYTILMAHADDLQAVSVDEALIDVTSSVARIRTELSRSQEEQGISPDPAKDFAEAIRAQVKKVTGCEVSIGIAQNIMLARLASRRAKPAGSFHLRVADVPEFLAPLDIDDLHGFGYSARQKAQEKLGATSLGELTKKSKATLCEALGKGTGELLYKALRGIDDRKLESDKPRKSVSCDINYGIRFENNDQAESFIYQMGEEVSRRLCSIDMKGRSLTLKILKRDPSAPVEAPKFMGHGLCEAFNKQAPLIGPGGRATSEAKIIGEHAWRLLKSLSFDPKELRGIGIQIQKLEKGSGVVETESGQAVLPFKPVESPKGPGSAAAEPVNGKTDDQLHIHVQPPSQDDDIQIIEKPARGDTGVVDLPSFSQVDMSVFAALPDDVRKELETEYQRRSVTPAPGPNPARSRSPSLAAAERKGKFLVKGTNVKRITQQLAPRNRPILSPAKNRLFAKREGPSAVKVTDAELRKYKMDPEVFRMLPVDMQREQLAMARGPGASVFAERKILKPYTRRRTKSSSAPFRRPPAPRAVYFEPAFLKQQGKTKGEKLYFTETDDVQCVIEAWVDGFREHPPNQKDVDYFAKWLVQCVDGSRSADTGIEKAVAVAKWWLLLLRRHFAIWEHAPESDSDASCGAVTSEVVGRAWWKAFREVKGKMDVVARKRFGGSLSLK</sequence>
<dbReference type="CDD" id="cd01701">
    <property type="entry name" value="PolY_Rev1"/>
    <property type="match status" value="1"/>
</dbReference>
<dbReference type="PROSITE" id="PS50172">
    <property type="entry name" value="BRCT"/>
    <property type="match status" value="1"/>
</dbReference>
<dbReference type="FunFam" id="3.40.50.10190:FF:000011">
    <property type="entry name" value="DNA repair protein REV1"/>
    <property type="match status" value="1"/>
</dbReference>
<comment type="function">
    <text evidence="14">Deoxycytidyl transferase involved in DNA repair. Transfers a dCMP residue from dCTP to the 3'-end of a DNA primer in a template-dependent reaction. May assist in the first step in the bypass of abasic lesions by the insertion of a nucleotide opposite the lesion. Required for normal induction of mutations by physical and chemical agents. Involved in mitochondrial DNA mutagenesis.</text>
</comment>
<evidence type="ECO:0000256" key="6">
    <source>
        <dbReference type="ARBA" id="ARBA00022679"/>
    </source>
</evidence>
<keyword evidence="8" id="KW-0479">Metal-binding</keyword>
<dbReference type="InterPro" id="IPR025527">
    <property type="entry name" value="HUWE1/Rev1_UBM"/>
</dbReference>
<dbReference type="InterPro" id="IPR017961">
    <property type="entry name" value="DNA_pol_Y-fam_little_finger"/>
</dbReference>
<dbReference type="Gene3D" id="1.10.150.20">
    <property type="entry name" value="5' to 3' exonuclease, C-terminal subdomain"/>
    <property type="match status" value="1"/>
</dbReference>
<comment type="similarity">
    <text evidence="3">Belongs to the DNA polymerase type-Y family.</text>
</comment>
<dbReference type="InterPro" id="IPR043128">
    <property type="entry name" value="Rev_trsase/Diguanyl_cyclase"/>
</dbReference>
<keyword evidence="12" id="KW-0234">DNA repair</keyword>